<feature type="transmembrane region" description="Helical" evidence="1">
    <location>
        <begin position="12"/>
        <end position="31"/>
    </location>
</feature>
<accession>A0ABP4E546</accession>
<evidence type="ECO:0000259" key="2">
    <source>
        <dbReference type="Pfam" id="PF02470"/>
    </source>
</evidence>
<keyword evidence="5" id="KW-1185">Reference proteome</keyword>
<gene>
    <name evidence="4" type="ORF">GCM10009668_04870</name>
</gene>
<dbReference type="NCBIfam" id="TIGR00996">
    <property type="entry name" value="Mtu_fam_mce"/>
    <property type="match status" value="1"/>
</dbReference>
<keyword evidence="1" id="KW-1133">Transmembrane helix</keyword>
<proteinExistence type="predicted"/>
<dbReference type="Proteomes" id="UP001501581">
    <property type="component" value="Unassembled WGS sequence"/>
</dbReference>
<name>A0ABP4E546_9ACTN</name>
<dbReference type="PRINTS" id="PR01782">
    <property type="entry name" value="MCEVIRFACTOR"/>
</dbReference>
<dbReference type="PANTHER" id="PTHR33371:SF18">
    <property type="entry name" value="MCE-FAMILY PROTEIN MCE3C"/>
    <property type="match status" value="1"/>
</dbReference>
<evidence type="ECO:0000259" key="3">
    <source>
        <dbReference type="Pfam" id="PF11887"/>
    </source>
</evidence>
<keyword evidence="1" id="KW-0472">Membrane</keyword>
<dbReference type="EMBL" id="BAAALG010000002">
    <property type="protein sequence ID" value="GAA1092762.1"/>
    <property type="molecule type" value="Genomic_DNA"/>
</dbReference>
<dbReference type="Pfam" id="PF02470">
    <property type="entry name" value="MlaD"/>
    <property type="match status" value="1"/>
</dbReference>
<dbReference type="InterPro" id="IPR024516">
    <property type="entry name" value="Mce_C"/>
</dbReference>
<feature type="domain" description="Mammalian cell entry C-terminal" evidence="3">
    <location>
        <begin position="117"/>
        <end position="291"/>
    </location>
</feature>
<reference evidence="5" key="1">
    <citation type="journal article" date="2019" name="Int. J. Syst. Evol. Microbiol.">
        <title>The Global Catalogue of Microorganisms (GCM) 10K type strain sequencing project: providing services to taxonomists for standard genome sequencing and annotation.</title>
        <authorList>
            <consortium name="The Broad Institute Genomics Platform"/>
            <consortium name="The Broad Institute Genome Sequencing Center for Infectious Disease"/>
            <person name="Wu L."/>
            <person name="Ma J."/>
        </authorList>
    </citation>
    <scope>NUCLEOTIDE SEQUENCE [LARGE SCALE GENOMIC DNA]</scope>
    <source>
        <strain evidence="5">JCM 13008</strain>
    </source>
</reference>
<protein>
    <submittedName>
        <fullName evidence="4">Virulence factor Mce family protein</fullName>
    </submittedName>
</protein>
<evidence type="ECO:0000313" key="4">
    <source>
        <dbReference type="EMBL" id="GAA1092762.1"/>
    </source>
</evidence>
<sequence>MLGYTDRQIKRLGAISLVVVLLAFVAAFNLGKFPGLKGTSYEAEFSDASGLRKGNMVQVAGMRVGSVKGMRVDDGKVVVEFEVDGDVEFGKESRAAVKVLNLLGEKYLELIPAGPGQIPKDGTIPIERTEAAYDIVGVLGDLTGTTERINTDDLTTALDSLSEIIDASGPELEGAMDGITRLSQTLAGRDEELKKLLASSSDLTGLLDERKDDLVEIMHSGELVFAELRNRKEAVHRLLVSARVMADELRGVATDNQAQMAPAMKELDQVLSLLNRKDKELRRTIAAYGPYADILGDVIGTGPWFDAYVVNLLNLANGEFTDLQTGG</sequence>
<dbReference type="Pfam" id="PF11887">
    <property type="entry name" value="Mce4_CUP1"/>
    <property type="match status" value="1"/>
</dbReference>
<comment type="caution">
    <text evidence="4">The sequence shown here is derived from an EMBL/GenBank/DDBJ whole genome shotgun (WGS) entry which is preliminary data.</text>
</comment>
<dbReference type="PANTHER" id="PTHR33371">
    <property type="entry name" value="INTERMEMBRANE PHOSPHOLIPID TRANSPORT SYSTEM BINDING PROTEIN MLAD-RELATED"/>
    <property type="match status" value="1"/>
</dbReference>
<dbReference type="RefSeq" id="WP_343990986.1">
    <property type="nucleotide sequence ID" value="NZ_BAAALG010000002.1"/>
</dbReference>
<evidence type="ECO:0000313" key="5">
    <source>
        <dbReference type="Proteomes" id="UP001501581"/>
    </source>
</evidence>
<dbReference type="InterPro" id="IPR005693">
    <property type="entry name" value="Mce"/>
</dbReference>
<dbReference type="InterPro" id="IPR003399">
    <property type="entry name" value="Mce/MlaD"/>
</dbReference>
<dbReference type="InterPro" id="IPR052336">
    <property type="entry name" value="MlaD_Phospholipid_Transporter"/>
</dbReference>
<organism evidence="4 5">
    <name type="scientific">Nocardioides dubius</name>
    <dbReference type="NCBI Taxonomy" id="317019"/>
    <lineage>
        <taxon>Bacteria</taxon>
        <taxon>Bacillati</taxon>
        <taxon>Actinomycetota</taxon>
        <taxon>Actinomycetes</taxon>
        <taxon>Propionibacteriales</taxon>
        <taxon>Nocardioidaceae</taxon>
        <taxon>Nocardioides</taxon>
    </lineage>
</organism>
<feature type="domain" description="Mce/MlaD" evidence="2">
    <location>
        <begin position="38"/>
        <end position="112"/>
    </location>
</feature>
<evidence type="ECO:0000256" key="1">
    <source>
        <dbReference type="SAM" id="Phobius"/>
    </source>
</evidence>
<keyword evidence="1" id="KW-0812">Transmembrane</keyword>